<reference evidence="1" key="1">
    <citation type="submission" date="2014-05" db="EMBL/GenBank/DDBJ databases">
        <authorList>
            <person name="Chronopoulou M."/>
        </authorList>
    </citation>
    <scope>NUCLEOTIDE SEQUENCE</scope>
    <source>
        <tissue evidence="1">Whole organism</tissue>
    </source>
</reference>
<protein>
    <submittedName>
        <fullName evidence="1">Uncharacterized protein</fullName>
    </submittedName>
</protein>
<proteinExistence type="predicted"/>
<dbReference type="EMBL" id="HACA01018989">
    <property type="protein sequence ID" value="CDW36350.1"/>
    <property type="molecule type" value="Transcribed_RNA"/>
</dbReference>
<evidence type="ECO:0000313" key="1">
    <source>
        <dbReference type="EMBL" id="CDW36350.1"/>
    </source>
</evidence>
<accession>A0A0K2UE98</accession>
<sequence>MFEPTLFFMAINHFPITEGILDPISAKYKP</sequence>
<dbReference type="AlphaFoldDB" id="A0A0K2UE98"/>
<name>A0A0K2UE98_LEPSM</name>
<organism evidence="1">
    <name type="scientific">Lepeophtheirus salmonis</name>
    <name type="common">Salmon louse</name>
    <name type="synonym">Caligus salmonis</name>
    <dbReference type="NCBI Taxonomy" id="72036"/>
    <lineage>
        <taxon>Eukaryota</taxon>
        <taxon>Metazoa</taxon>
        <taxon>Ecdysozoa</taxon>
        <taxon>Arthropoda</taxon>
        <taxon>Crustacea</taxon>
        <taxon>Multicrustacea</taxon>
        <taxon>Hexanauplia</taxon>
        <taxon>Copepoda</taxon>
        <taxon>Siphonostomatoida</taxon>
        <taxon>Caligidae</taxon>
        <taxon>Lepeophtheirus</taxon>
    </lineage>
</organism>